<gene>
    <name evidence="1" type="ORF">GCM10023257_45010</name>
</gene>
<organism evidence="1 2">
    <name type="scientific">Streptomyces hyderabadensis</name>
    <dbReference type="NCBI Taxonomy" id="598549"/>
    <lineage>
        <taxon>Bacteria</taxon>
        <taxon>Bacillati</taxon>
        <taxon>Actinomycetota</taxon>
        <taxon>Actinomycetes</taxon>
        <taxon>Kitasatosporales</taxon>
        <taxon>Streptomycetaceae</taxon>
        <taxon>Streptomyces</taxon>
    </lineage>
</organism>
<dbReference type="RefSeq" id="WP_226029842.1">
    <property type="nucleotide sequence ID" value="NZ_BAABIV010000018.1"/>
</dbReference>
<name>A0ABP9IG43_9ACTN</name>
<dbReference type="EMBL" id="BAABIV010000018">
    <property type="protein sequence ID" value="GAA4997269.1"/>
    <property type="molecule type" value="Genomic_DNA"/>
</dbReference>
<reference evidence="2" key="1">
    <citation type="journal article" date="2019" name="Int. J. Syst. Evol. Microbiol.">
        <title>The Global Catalogue of Microorganisms (GCM) 10K type strain sequencing project: providing services to taxonomists for standard genome sequencing and annotation.</title>
        <authorList>
            <consortium name="The Broad Institute Genomics Platform"/>
            <consortium name="The Broad Institute Genome Sequencing Center for Infectious Disease"/>
            <person name="Wu L."/>
            <person name="Ma J."/>
        </authorList>
    </citation>
    <scope>NUCLEOTIDE SEQUENCE [LARGE SCALE GENOMIC DNA]</scope>
    <source>
        <strain evidence="2">JCM 17657</strain>
    </source>
</reference>
<proteinExistence type="predicted"/>
<dbReference type="Proteomes" id="UP001500610">
    <property type="component" value="Unassembled WGS sequence"/>
</dbReference>
<evidence type="ECO:0000313" key="2">
    <source>
        <dbReference type="Proteomes" id="UP001500610"/>
    </source>
</evidence>
<sequence>MIRHNQPGMDAEVYFGEAWVDLAGERTKCFVFALRLVYSGKAVHHITTSCGQEAFLDGHVDWSRQAPSFDCCLPSTASGTVITRRPMAHAPAVVRKVEPGRVTKRSGGCHFLAAPGSPLMDSW</sequence>
<comment type="caution">
    <text evidence="1">The sequence shown here is derived from an EMBL/GenBank/DDBJ whole genome shotgun (WGS) entry which is preliminary data.</text>
</comment>
<evidence type="ECO:0000313" key="1">
    <source>
        <dbReference type="EMBL" id="GAA4997269.1"/>
    </source>
</evidence>
<accession>A0ABP9IG43</accession>
<protein>
    <submittedName>
        <fullName evidence="1">Uncharacterized protein</fullName>
    </submittedName>
</protein>
<keyword evidence="2" id="KW-1185">Reference proteome</keyword>